<dbReference type="Proteomes" id="UP000078046">
    <property type="component" value="Unassembled WGS sequence"/>
</dbReference>
<evidence type="ECO:0000313" key="2">
    <source>
        <dbReference type="Proteomes" id="UP000078046"/>
    </source>
</evidence>
<sequence>MNYYKDTLKNKTNIKETFRDESIKKKGKICIVNLLNSREKSWKNVDKEDRKVFIQFVFEFVTRYILYNKITLVGVKIDLQTYFDSITLSKDVIKVIYSLLQDSSINQDFLINMNLLLNYGNHKSLAGYIFAVCYETLHDEGNEKIQMKNLSLFYNTLTSIKFPNVSMHLKILLPISLMLLEDYYSLPKTSKLIKHILENVSKVEIDRLGYIQVLIKKLLTTLSIATNKNTLRDILECILVLHEYCESMIPKKNLVYPSYNTFDECVDNILSNIKLFHDPDVVLVNFGLLTTCYKSNSKRTLMNLCLIIDTLKTVMYDDEKIKFASFKFIHLILTTNEKLNEIINFTFNDIFYANQPKPR</sequence>
<gene>
    <name evidence="1" type="ORF">A3Q56_02677</name>
</gene>
<evidence type="ECO:0000313" key="1">
    <source>
        <dbReference type="EMBL" id="OAF69590.1"/>
    </source>
</evidence>
<proteinExistence type="predicted"/>
<organism evidence="1 2">
    <name type="scientific">Intoshia linei</name>
    <dbReference type="NCBI Taxonomy" id="1819745"/>
    <lineage>
        <taxon>Eukaryota</taxon>
        <taxon>Metazoa</taxon>
        <taxon>Spiralia</taxon>
        <taxon>Lophotrochozoa</taxon>
        <taxon>Mesozoa</taxon>
        <taxon>Orthonectida</taxon>
        <taxon>Rhopaluridae</taxon>
        <taxon>Intoshia</taxon>
    </lineage>
</organism>
<dbReference type="AlphaFoldDB" id="A0A177B639"/>
<dbReference type="EMBL" id="LWCA01000258">
    <property type="protein sequence ID" value="OAF69590.1"/>
    <property type="molecule type" value="Genomic_DNA"/>
</dbReference>
<comment type="caution">
    <text evidence="1">The sequence shown here is derived from an EMBL/GenBank/DDBJ whole genome shotgun (WGS) entry which is preliminary data.</text>
</comment>
<name>A0A177B639_9BILA</name>
<reference evidence="1 2" key="1">
    <citation type="submission" date="2016-04" db="EMBL/GenBank/DDBJ databases">
        <title>The genome of Intoshia linei affirms orthonectids as highly simplified spiralians.</title>
        <authorList>
            <person name="Mikhailov K.V."/>
            <person name="Slusarev G.S."/>
            <person name="Nikitin M.A."/>
            <person name="Logacheva M.D."/>
            <person name="Penin A."/>
            <person name="Aleoshin V."/>
            <person name="Panchin Y.V."/>
        </authorList>
    </citation>
    <scope>NUCLEOTIDE SEQUENCE [LARGE SCALE GENOMIC DNA]</scope>
    <source>
        <strain evidence="1">Intl2013</strain>
        <tissue evidence="1">Whole animal</tissue>
    </source>
</reference>
<accession>A0A177B639</accession>
<keyword evidence="2" id="KW-1185">Reference proteome</keyword>
<protein>
    <submittedName>
        <fullName evidence="1">Uncharacterized protein</fullName>
    </submittedName>
</protein>